<reference evidence="14" key="1">
    <citation type="journal article" date="2009" name="BMC Genomics">
        <title>The complete genome sequence of Staphylothermus marinus reveals differences in sulfur metabolism among heterotrophic Crenarchaeota.</title>
        <authorList>
            <person name="Anderson I.J."/>
            <person name="Dharmarajan L."/>
            <person name="Rodriguez J."/>
            <person name="Hooper S."/>
            <person name="Porat I."/>
            <person name="Ulrich L.E."/>
            <person name="Elkins J.G."/>
            <person name="Mavromatis K."/>
            <person name="Sun H."/>
            <person name="Land M."/>
            <person name="Lapidus A."/>
            <person name="Lucas S."/>
            <person name="Barry K."/>
            <person name="Huber H."/>
            <person name="Zhulin I.B."/>
            <person name="Whitman W.B."/>
            <person name="Mukhopadhyay B."/>
            <person name="Woese C."/>
            <person name="Bristow J."/>
            <person name="Kyrpides N."/>
        </authorList>
    </citation>
    <scope>NUCLEOTIDE SEQUENCE [LARGE SCALE GENOMIC DNA]</scope>
    <source>
        <strain evidence="14">ATCC 43588 / DSM 3639 / JCM 9404 / F1</strain>
    </source>
</reference>
<evidence type="ECO:0000256" key="1">
    <source>
        <dbReference type="ARBA" id="ARBA00001936"/>
    </source>
</evidence>
<dbReference type="PANTHER" id="PTHR34699">
    <property type="match status" value="1"/>
</dbReference>
<evidence type="ECO:0000313" key="13">
    <source>
        <dbReference type="EMBL" id="ABN70338.1"/>
    </source>
</evidence>
<comment type="cofactor">
    <cofactor evidence="2">
        <name>Mg(2+)</name>
        <dbReference type="ChEBI" id="CHEBI:18420"/>
    </cofactor>
</comment>
<dbReference type="Proteomes" id="UP000000254">
    <property type="component" value="Chromosome"/>
</dbReference>
<protein>
    <recommendedName>
        <fullName evidence="9">inosine/xanthosine triphosphatase</fullName>
        <ecNumber evidence="9">3.6.1.73</ecNumber>
    </recommendedName>
</protein>
<comment type="catalytic activity">
    <reaction evidence="10">
        <text>ITP + H2O = IDP + phosphate + H(+)</text>
        <dbReference type="Rhea" id="RHEA:28330"/>
        <dbReference type="ChEBI" id="CHEBI:15377"/>
        <dbReference type="ChEBI" id="CHEBI:15378"/>
        <dbReference type="ChEBI" id="CHEBI:43474"/>
        <dbReference type="ChEBI" id="CHEBI:58280"/>
        <dbReference type="ChEBI" id="CHEBI:61402"/>
        <dbReference type="EC" id="3.6.1.73"/>
    </reaction>
</comment>
<keyword evidence="8" id="KW-0464">Manganese</keyword>
<dbReference type="RefSeq" id="WP_011839529.1">
    <property type="nucleotide sequence ID" value="NC_009033.1"/>
</dbReference>
<dbReference type="InterPro" id="IPR026533">
    <property type="entry name" value="NTPase/PRRC1"/>
</dbReference>
<evidence type="ECO:0000256" key="8">
    <source>
        <dbReference type="ARBA" id="ARBA00023211"/>
    </source>
</evidence>
<comment type="cofactor">
    <cofactor evidence="1">
        <name>Mn(2+)</name>
        <dbReference type="ChEBI" id="CHEBI:29035"/>
    </cofactor>
</comment>
<dbReference type="GO" id="GO:0000166">
    <property type="term" value="F:nucleotide binding"/>
    <property type="evidence" value="ECO:0007669"/>
    <property type="project" value="UniProtKB-KW"/>
</dbReference>
<keyword evidence="14" id="KW-1185">Reference proteome</keyword>
<dbReference type="NCBIfam" id="TIGR00258">
    <property type="entry name" value="inosine/xanthosine triphosphatase"/>
    <property type="match status" value="1"/>
</dbReference>
<keyword evidence="4" id="KW-0547">Nucleotide-binding</keyword>
<dbReference type="EMBL" id="CP000575">
    <property type="protein sequence ID" value="ABN70338.1"/>
    <property type="molecule type" value="Genomic_DNA"/>
</dbReference>
<dbReference type="InterPro" id="IPR029001">
    <property type="entry name" value="ITPase-like_fam"/>
</dbReference>
<dbReference type="EC" id="3.6.1.73" evidence="9"/>
<evidence type="ECO:0000256" key="5">
    <source>
        <dbReference type="ARBA" id="ARBA00022801"/>
    </source>
</evidence>
<dbReference type="GO" id="GO:0046872">
    <property type="term" value="F:metal ion binding"/>
    <property type="evidence" value="ECO:0007669"/>
    <property type="project" value="UniProtKB-KW"/>
</dbReference>
<evidence type="ECO:0000256" key="4">
    <source>
        <dbReference type="ARBA" id="ARBA00022741"/>
    </source>
</evidence>
<dbReference type="PANTHER" id="PTHR34699:SF2">
    <property type="entry name" value="NON-CANONICAL PURINE NTP PHOSPHATASE_PRRC1 DOMAIN-CONTAINING PROTEIN"/>
    <property type="match status" value="1"/>
</dbReference>
<dbReference type="eggNOG" id="arCOG01221">
    <property type="taxonomic scope" value="Archaea"/>
</dbReference>
<dbReference type="HOGENOM" id="CLU_087417_0_1_2"/>
<dbReference type="GO" id="GO:0006772">
    <property type="term" value="P:thiamine metabolic process"/>
    <property type="evidence" value="ECO:0007669"/>
    <property type="project" value="TreeGrafter"/>
</dbReference>
<keyword evidence="3" id="KW-0479">Metal-binding</keyword>
<name>A3DNX8_STAMF</name>
<gene>
    <name evidence="13" type="ordered locus">Smar_1246</name>
</gene>
<evidence type="ECO:0000256" key="11">
    <source>
        <dbReference type="ARBA" id="ARBA00048781"/>
    </source>
</evidence>
<dbReference type="STRING" id="399550.Smar_1246"/>
<proteinExistence type="predicted"/>
<evidence type="ECO:0000256" key="6">
    <source>
        <dbReference type="ARBA" id="ARBA00022842"/>
    </source>
</evidence>
<dbReference type="GeneID" id="4906626"/>
<dbReference type="GO" id="GO:0009117">
    <property type="term" value="P:nucleotide metabolic process"/>
    <property type="evidence" value="ECO:0007669"/>
    <property type="project" value="UniProtKB-KW"/>
</dbReference>
<evidence type="ECO:0000256" key="3">
    <source>
        <dbReference type="ARBA" id="ARBA00022723"/>
    </source>
</evidence>
<dbReference type="GO" id="GO:0103023">
    <property type="term" value="F:ITPase activity"/>
    <property type="evidence" value="ECO:0007669"/>
    <property type="project" value="UniProtKB-EC"/>
</dbReference>
<evidence type="ECO:0000256" key="2">
    <source>
        <dbReference type="ARBA" id="ARBA00001946"/>
    </source>
</evidence>
<evidence type="ECO:0000259" key="12">
    <source>
        <dbReference type="Pfam" id="PF01931"/>
    </source>
</evidence>
<dbReference type="InterPro" id="IPR050299">
    <property type="entry name" value="YjjX_NTPase"/>
</dbReference>
<sequence>MMKAVIGSRNKAKINGARKALALLGIDYDNIVSIDVNTPFPQPIGFNEILLGAMIRAWRAYQYINDGYGVGIEAGVIRLGDYMLSGQVAVVVDGKHYSLGTSGFFSLPENISDQILKRMELKNVMRRITGVKEISETIGAIGYLSNGFITRGDLSFEAVLNAILPWINKDLNYGLKPIEYLWETLKKANINP</sequence>
<dbReference type="SUPFAM" id="SSF52972">
    <property type="entry name" value="ITPase-like"/>
    <property type="match status" value="1"/>
</dbReference>
<evidence type="ECO:0000256" key="10">
    <source>
        <dbReference type="ARBA" id="ARBA00048174"/>
    </source>
</evidence>
<comment type="catalytic activity">
    <reaction evidence="11">
        <text>XTP + H2O = XDP + phosphate + H(+)</text>
        <dbReference type="Rhea" id="RHEA:28406"/>
        <dbReference type="ChEBI" id="CHEBI:15377"/>
        <dbReference type="ChEBI" id="CHEBI:15378"/>
        <dbReference type="ChEBI" id="CHEBI:43474"/>
        <dbReference type="ChEBI" id="CHEBI:59884"/>
        <dbReference type="ChEBI" id="CHEBI:61314"/>
        <dbReference type="EC" id="3.6.1.73"/>
    </reaction>
</comment>
<organism evidence="13 14">
    <name type="scientific">Staphylothermus marinus (strain ATCC 43588 / DSM 3639 / JCM 9404 / F1)</name>
    <dbReference type="NCBI Taxonomy" id="399550"/>
    <lineage>
        <taxon>Archaea</taxon>
        <taxon>Thermoproteota</taxon>
        <taxon>Thermoprotei</taxon>
        <taxon>Desulfurococcales</taxon>
        <taxon>Desulfurococcaceae</taxon>
        <taxon>Staphylothermus</taxon>
    </lineage>
</organism>
<dbReference type="KEGG" id="smr:Smar_1246"/>
<reference evidence="13 14" key="2">
    <citation type="journal article" date="2009" name="Stand. Genomic Sci.">
        <title>Complete genome sequence of Staphylothermus marinus Stetter and Fiala 1986 type strain F1.</title>
        <authorList>
            <person name="Anderson I.J."/>
            <person name="Sun H."/>
            <person name="Lapidus A."/>
            <person name="Copeland A."/>
            <person name="Glavina Del Rio T."/>
            <person name="Tice H."/>
            <person name="Dalin E."/>
            <person name="Lucas S."/>
            <person name="Barry K."/>
            <person name="Land M."/>
            <person name="Richardson P."/>
            <person name="Huber H."/>
            <person name="Kyrpides N.C."/>
        </authorList>
    </citation>
    <scope>NUCLEOTIDE SEQUENCE [LARGE SCALE GENOMIC DNA]</scope>
    <source>
        <strain evidence="14">ATCC 43588 / DSM 3639 / JCM 9404 / F1</strain>
    </source>
</reference>
<evidence type="ECO:0000256" key="7">
    <source>
        <dbReference type="ARBA" id="ARBA00023080"/>
    </source>
</evidence>
<evidence type="ECO:0000313" key="14">
    <source>
        <dbReference type="Proteomes" id="UP000000254"/>
    </source>
</evidence>
<evidence type="ECO:0000256" key="9">
    <source>
        <dbReference type="ARBA" id="ARBA00038901"/>
    </source>
</evidence>
<keyword evidence="5" id="KW-0378">Hydrolase</keyword>
<dbReference type="AlphaFoldDB" id="A3DNX8"/>
<dbReference type="Gene3D" id="3.90.950.10">
    <property type="match status" value="1"/>
</dbReference>
<dbReference type="OrthoDB" id="52857at2157"/>
<accession>A3DNX8</accession>
<keyword evidence="7" id="KW-0546">Nucleotide metabolism</keyword>
<dbReference type="Pfam" id="PF01931">
    <property type="entry name" value="NTPase_I-T"/>
    <property type="match status" value="1"/>
</dbReference>
<dbReference type="InterPro" id="IPR002786">
    <property type="entry name" value="Non_canon_purine_NTPase"/>
</dbReference>
<keyword evidence="6" id="KW-0460">Magnesium</keyword>
<feature type="domain" description="Non-canonical purine NTP phosphatase/PRRC1" evidence="12">
    <location>
        <begin position="7"/>
        <end position="167"/>
    </location>
</feature>